<dbReference type="PANTHER" id="PTHR14226">
    <property type="entry name" value="NEUROPATHY TARGET ESTERASE/SWISS CHEESE D.MELANOGASTER"/>
    <property type="match status" value="1"/>
</dbReference>
<dbReference type="InterPro" id="IPR002641">
    <property type="entry name" value="PNPLA_dom"/>
</dbReference>
<evidence type="ECO:0000259" key="5">
    <source>
        <dbReference type="PROSITE" id="PS51635"/>
    </source>
</evidence>
<feature type="active site" description="Proton acceptor" evidence="4">
    <location>
        <position position="180"/>
    </location>
</feature>
<keyword evidence="1 4" id="KW-0378">Hydrolase</keyword>
<dbReference type="AlphaFoldDB" id="A0A235BUI0"/>
<sequence>MMKIGLALGGGSSRGLAHIGVLQVLEKENIPIDLVCGTSIGAVVGAVYCLDPDATSLQIKAKELLASDTFKNIGFNVFDNKDYNLFRRITTFVKEKYSYGKVLFRPYIIDREKVEKLLSEIFDGKRFEDTKIPLSVAAIDIVTGEDIVLNEGSLLQAVSASIAIPGLLPHVEKDGQFLVDGGATQNVPVEALKEMGADLAIASNLSSPLKVCSNFKTGLDINFRVDEIVKYRLAKGELTLADVIISPDVKEIHWADYRKLDFCVQKGREAAIRALPEIRRKMKRTIFQRLGKIFRR</sequence>
<reference evidence="6 7" key="1">
    <citation type="submission" date="2017-07" db="EMBL/GenBank/DDBJ databases">
        <title>Recovery of genomes from metagenomes via a dereplication, aggregation, and scoring strategy.</title>
        <authorList>
            <person name="Sieber C.M."/>
            <person name="Probst A.J."/>
            <person name="Sharrar A."/>
            <person name="Thomas B.C."/>
            <person name="Hess M."/>
            <person name="Tringe S.G."/>
            <person name="Banfield J.F."/>
        </authorList>
    </citation>
    <scope>NUCLEOTIDE SEQUENCE [LARGE SCALE GENOMIC DNA]</scope>
    <source>
        <strain evidence="6">JGI_Cruoil_03_44_89</strain>
    </source>
</reference>
<dbReference type="GO" id="GO:0016787">
    <property type="term" value="F:hydrolase activity"/>
    <property type="evidence" value="ECO:0007669"/>
    <property type="project" value="UniProtKB-UniRule"/>
</dbReference>
<evidence type="ECO:0000256" key="3">
    <source>
        <dbReference type="ARBA" id="ARBA00023098"/>
    </source>
</evidence>
<keyword evidence="2 4" id="KW-0442">Lipid degradation</keyword>
<feature type="short sequence motif" description="DGA/G" evidence="4">
    <location>
        <begin position="180"/>
        <end position="182"/>
    </location>
</feature>
<dbReference type="SUPFAM" id="SSF52151">
    <property type="entry name" value="FabD/lysophospholipase-like"/>
    <property type="match status" value="1"/>
</dbReference>
<protein>
    <recommendedName>
        <fullName evidence="5">PNPLA domain-containing protein</fullName>
    </recommendedName>
</protein>
<name>A0A235BUI0_UNCW3</name>
<dbReference type="Pfam" id="PF01734">
    <property type="entry name" value="Patatin"/>
    <property type="match status" value="1"/>
</dbReference>
<proteinExistence type="predicted"/>
<evidence type="ECO:0000313" key="7">
    <source>
        <dbReference type="Proteomes" id="UP000215215"/>
    </source>
</evidence>
<comment type="caution">
    <text evidence="6">The sequence shown here is derived from an EMBL/GenBank/DDBJ whole genome shotgun (WGS) entry which is preliminary data.</text>
</comment>
<feature type="short sequence motif" description="GXSXG" evidence="4">
    <location>
        <begin position="37"/>
        <end position="41"/>
    </location>
</feature>
<accession>A0A235BUI0</accession>
<evidence type="ECO:0000256" key="4">
    <source>
        <dbReference type="PROSITE-ProRule" id="PRU01161"/>
    </source>
</evidence>
<dbReference type="EMBL" id="NOZQ01000104">
    <property type="protein sequence ID" value="OYD15719.1"/>
    <property type="molecule type" value="Genomic_DNA"/>
</dbReference>
<dbReference type="GO" id="GO:0016042">
    <property type="term" value="P:lipid catabolic process"/>
    <property type="evidence" value="ECO:0007669"/>
    <property type="project" value="UniProtKB-UniRule"/>
</dbReference>
<feature type="domain" description="PNPLA" evidence="5">
    <location>
        <begin position="6"/>
        <end position="193"/>
    </location>
</feature>
<gene>
    <name evidence="6" type="ORF">CH333_05100</name>
</gene>
<dbReference type="Proteomes" id="UP000215215">
    <property type="component" value="Unassembled WGS sequence"/>
</dbReference>
<evidence type="ECO:0000256" key="2">
    <source>
        <dbReference type="ARBA" id="ARBA00022963"/>
    </source>
</evidence>
<feature type="active site" description="Nucleophile" evidence="4">
    <location>
        <position position="39"/>
    </location>
</feature>
<comment type="caution">
    <text evidence="4">Lacks conserved residue(s) required for the propagation of feature annotation.</text>
</comment>
<organism evidence="6 7">
    <name type="scientific">candidate division WOR-3 bacterium JGI_Cruoil_03_44_89</name>
    <dbReference type="NCBI Taxonomy" id="1973748"/>
    <lineage>
        <taxon>Bacteria</taxon>
        <taxon>Bacteria division WOR-3</taxon>
    </lineage>
</organism>
<evidence type="ECO:0000313" key="6">
    <source>
        <dbReference type="EMBL" id="OYD15719.1"/>
    </source>
</evidence>
<dbReference type="PROSITE" id="PS51635">
    <property type="entry name" value="PNPLA"/>
    <property type="match status" value="1"/>
</dbReference>
<dbReference type="InterPro" id="IPR016035">
    <property type="entry name" value="Acyl_Trfase/lysoPLipase"/>
</dbReference>
<keyword evidence="3 4" id="KW-0443">Lipid metabolism</keyword>
<dbReference type="CDD" id="cd07205">
    <property type="entry name" value="Pat_PNPLA6_PNPLA7_NTE1_like"/>
    <property type="match status" value="1"/>
</dbReference>
<dbReference type="PANTHER" id="PTHR14226:SF29">
    <property type="entry name" value="NEUROPATHY TARGET ESTERASE SWS"/>
    <property type="match status" value="1"/>
</dbReference>
<evidence type="ECO:0000256" key="1">
    <source>
        <dbReference type="ARBA" id="ARBA00022801"/>
    </source>
</evidence>
<dbReference type="Gene3D" id="3.40.1090.10">
    <property type="entry name" value="Cytosolic phospholipase A2 catalytic domain"/>
    <property type="match status" value="2"/>
</dbReference>
<dbReference type="InterPro" id="IPR050301">
    <property type="entry name" value="NTE"/>
</dbReference>